<evidence type="ECO:0000256" key="5">
    <source>
        <dbReference type="ARBA" id="ARBA00023136"/>
    </source>
</evidence>
<keyword evidence="3 6" id="KW-0812">Transmembrane</keyword>
<accession>A0A272ESZ1</accession>
<feature type="transmembrane region" description="Helical" evidence="6">
    <location>
        <begin position="244"/>
        <end position="264"/>
    </location>
</feature>
<dbReference type="OrthoDB" id="9787815at2"/>
<dbReference type="PANTHER" id="PTHR12778:SF10">
    <property type="entry name" value="MAJOR FACILITATOR SUPERFAMILY DOMAIN-CONTAINING PROTEIN 3"/>
    <property type="match status" value="1"/>
</dbReference>
<organism evidence="8 9">
    <name type="scientific">Candidatus Dactylopiibacterium carminicum</name>
    <dbReference type="NCBI Taxonomy" id="857335"/>
    <lineage>
        <taxon>Bacteria</taxon>
        <taxon>Pseudomonadati</taxon>
        <taxon>Pseudomonadota</taxon>
        <taxon>Betaproteobacteria</taxon>
        <taxon>Rhodocyclales</taxon>
        <taxon>Rhodocyclaceae</taxon>
        <taxon>Candidatus Dactylopiibacterium</taxon>
    </lineage>
</organism>
<dbReference type="GO" id="GO:0022857">
    <property type="term" value="F:transmembrane transporter activity"/>
    <property type="evidence" value="ECO:0007669"/>
    <property type="project" value="InterPro"/>
</dbReference>
<feature type="transmembrane region" description="Helical" evidence="6">
    <location>
        <begin position="211"/>
        <end position="232"/>
    </location>
</feature>
<feature type="transmembrane region" description="Helical" evidence="6">
    <location>
        <begin position="372"/>
        <end position="394"/>
    </location>
</feature>
<evidence type="ECO:0000256" key="4">
    <source>
        <dbReference type="ARBA" id="ARBA00022989"/>
    </source>
</evidence>
<feature type="transmembrane region" description="Helical" evidence="6">
    <location>
        <begin position="104"/>
        <end position="127"/>
    </location>
</feature>
<evidence type="ECO:0000313" key="8">
    <source>
        <dbReference type="EMBL" id="PAS93197.1"/>
    </source>
</evidence>
<evidence type="ECO:0000313" key="10">
    <source>
        <dbReference type="Proteomes" id="UP000623509"/>
    </source>
</evidence>
<feature type="transmembrane region" description="Helical" evidence="6">
    <location>
        <begin position="271"/>
        <end position="288"/>
    </location>
</feature>
<evidence type="ECO:0000256" key="6">
    <source>
        <dbReference type="SAM" id="Phobius"/>
    </source>
</evidence>
<feature type="transmembrane region" description="Helical" evidence="6">
    <location>
        <begin position="325"/>
        <end position="344"/>
    </location>
</feature>
<feature type="transmembrane region" description="Helical" evidence="6">
    <location>
        <begin position="450"/>
        <end position="475"/>
    </location>
</feature>
<protein>
    <submittedName>
        <fullName evidence="8">MFS transporter</fullName>
    </submittedName>
</protein>
<dbReference type="EMBL" id="MDUX01000002">
    <property type="protein sequence ID" value="KAF7600734.1"/>
    <property type="molecule type" value="Genomic_DNA"/>
</dbReference>
<dbReference type="AlphaFoldDB" id="A0A272ESZ1"/>
<proteinExistence type="predicted"/>
<feature type="transmembrane region" description="Helical" evidence="6">
    <location>
        <begin position="40"/>
        <end position="57"/>
    </location>
</feature>
<dbReference type="RefSeq" id="WP_095523082.1">
    <property type="nucleotide sequence ID" value="NZ_MDUX01000002.1"/>
</dbReference>
<feature type="transmembrane region" description="Helical" evidence="6">
    <location>
        <begin position="514"/>
        <end position="534"/>
    </location>
</feature>
<comment type="subcellular location">
    <subcellularLocation>
        <location evidence="1">Membrane</location>
        <topology evidence="1">Multi-pass membrane protein</topology>
    </subcellularLocation>
</comment>
<dbReference type="Proteomes" id="UP000623509">
    <property type="component" value="Unassembled WGS sequence"/>
</dbReference>
<keyword evidence="5 6" id="KW-0472">Membrane</keyword>
<keyword evidence="4 6" id="KW-1133">Transmembrane helix</keyword>
<dbReference type="PANTHER" id="PTHR12778">
    <property type="entry name" value="SOLUTE CARRIER FAMILY 33 ACETYL-COA TRANSPORTER -RELATED"/>
    <property type="match status" value="1"/>
</dbReference>
<evidence type="ECO:0000256" key="1">
    <source>
        <dbReference type="ARBA" id="ARBA00004141"/>
    </source>
</evidence>
<comment type="caution">
    <text evidence="8">The sequence shown here is derived from an EMBL/GenBank/DDBJ whole genome shotgun (WGS) entry which is preliminary data.</text>
</comment>
<keyword evidence="2" id="KW-0813">Transport</keyword>
<reference evidence="8 9" key="2">
    <citation type="submission" date="2017-07" db="EMBL/GenBank/DDBJ databases">
        <title>Candidatus Dactylopiibacterium carminicum, a nitrogen-fixing symbiont of the cochineal insect Dactylopius coccus and Dactylopius opuntiae (Hemiptera: Coccoidea: Dactylopiidae).</title>
        <authorList>
            <person name="Vera A."/>
        </authorList>
    </citation>
    <scope>NUCLEOTIDE SEQUENCE [LARGE SCALE GENOMIC DNA]</scope>
    <source>
        <strain evidence="8 9">NFDCM</strain>
    </source>
</reference>
<feature type="transmembrane region" description="Helical" evidence="6">
    <location>
        <begin position="487"/>
        <end position="508"/>
    </location>
</feature>
<dbReference type="InterPro" id="IPR011701">
    <property type="entry name" value="MFS"/>
</dbReference>
<dbReference type="InterPro" id="IPR004752">
    <property type="entry name" value="AmpG_permease/AT-1"/>
</dbReference>
<sequence>MPALARFRRFFAILLLGFASGLPLALTGQAMQAWLTVDGVDLVTIGFLGLVGLPYTFKFLWAPLMDRFEPPWLGRRRGWLLLSQLALGGVLFAMSGLSPHANPALFALAAVGVAFLSASQDVVVDAYRTDVLPDRSEHGLGASIHVFGYRVAMIVSGGIALIWADQWDWPSVYRVMAALMVGVAVIVALGAPRIDGPAQPAGQQQAGQREVAGFLAMLAGVAVGCLGVSLLAEASGLAQTLPPNAWRLLVLFSQIGVAAPLAWACARGGRLAVLCWIAAHGFAAFWLLAQGYGWAQVLLPLLGLLLLSTPWIARQARFETLNASLVSYFSLPGAGAFLLLIVLYKLGDAFAGSLTTPFLIKGMGFTQAEVGIANKIIGIWLTIFGAFLGGLLMLRLKLYRALLVFGLLQLISNAGFYVLASLGKGAWGSVLVQPFDWTFVALKEAASLDWLLLTVIAGENISGGMGTVAFVGLLMALCNSRFTATHYALLSAFSAVGRIYVSPLAGVLSEQLGWPGFFLLSIGIATPGVLMVWFMRPSILALIQPSNSTPESGK</sequence>
<reference evidence="7 10" key="1">
    <citation type="submission" date="2016-08" db="EMBL/GenBank/DDBJ databases">
        <title>Candidatus Dactylopiibacterium carminicum genome sequence.</title>
        <authorList>
            <person name="Ramirez-Puebla S.T."/>
            <person name="Ormeno-Orrillo E."/>
            <person name="Vera-Ponce De Leon A."/>
            <person name="Luis L."/>
            <person name="Sanchez-Flores A."/>
            <person name="Monica R."/>
            <person name="Martinez-Romero E."/>
        </authorList>
    </citation>
    <scope>NUCLEOTIDE SEQUENCE [LARGE SCALE GENOMIC DNA]</scope>
    <source>
        <strain evidence="7">END1</strain>
    </source>
</reference>
<dbReference type="NCBIfam" id="TIGR00901">
    <property type="entry name" value="2A0125"/>
    <property type="match status" value="1"/>
</dbReference>
<dbReference type="Proteomes" id="UP000216107">
    <property type="component" value="Unassembled WGS sequence"/>
</dbReference>
<dbReference type="SUPFAM" id="SSF103473">
    <property type="entry name" value="MFS general substrate transporter"/>
    <property type="match status" value="2"/>
</dbReference>
<feature type="transmembrane region" description="Helical" evidence="6">
    <location>
        <begin position="401"/>
        <end position="420"/>
    </location>
</feature>
<feature type="transmembrane region" description="Helical" evidence="6">
    <location>
        <begin position="294"/>
        <end position="313"/>
    </location>
</feature>
<evidence type="ECO:0000313" key="7">
    <source>
        <dbReference type="EMBL" id="KAF7600734.1"/>
    </source>
</evidence>
<dbReference type="EMBL" id="NMRN01000021">
    <property type="protein sequence ID" value="PAS93197.1"/>
    <property type="molecule type" value="Genomic_DNA"/>
</dbReference>
<evidence type="ECO:0000256" key="3">
    <source>
        <dbReference type="ARBA" id="ARBA00022692"/>
    </source>
</evidence>
<gene>
    <name evidence="7" type="ORF">BGI27_01140</name>
    <name evidence="8" type="ORF">CGU29_08720</name>
</gene>
<keyword evidence="10" id="KW-1185">Reference proteome</keyword>
<feature type="transmembrane region" description="Helical" evidence="6">
    <location>
        <begin position="78"/>
        <end position="98"/>
    </location>
</feature>
<feature type="transmembrane region" description="Helical" evidence="6">
    <location>
        <begin position="171"/>
        <end position="191"/>
    </location>
</feature>
<name>A0A272ESZ1_9RHOO</name>
<dbReference type="GO" id="GO:0016020">
    <property type="term" value="C:membrane"/>
    <property type="evidence" value="ECO:0007669"/>
    <property type="project" value="UniProtKB-SubCell"/>
</dbReference>
<feature type="transmembrane region" description="Helical" evidence="6">
    <location>
        <begin position="147"/>
        <end position="165"/>
    </location>
</feature>
<evidence type="ECO:0000313" key="9">
    <source>
        <dbReference type="Proteomes" id="UP000216107"/>
    </source>
</evidence>
<dbReference type="Gene3D" id="1.20.1250.20">
    <property type="entry name" value="MFS general substrate transporter like domains"/>
    <property type="match status" value="2"/>
</dbReference>
<dbReference type="Pfam" id="PF07690">
    <property type="entry name" value="MFS_1"/>
    <property type="match status" value="1"/>
</dbReference>
<dbReference type="InterPro" id="IPR036259">
    <property type="entry name" value="MFS_trans_sf"/>
</dbReference>
<evidence type="ECO:0000256" key="2">
    <source>
        <dbReference type="ARBA" id="ARBA00022448"/>
    </source>
</evidence>